<organism evidence="1 2">
    <name type="scientific">Corchorus olitorius</name>
    <dbReference type="NCBI Taxonomy" id="93759"/>
    <lineage>
        <taxon>Eukaryota</taxon>
        <taxon>Viridiplantae</taxon>
        <taxon>Streptophyta</taxon>
        <taxon>Embryophyta</taxon>
        <taxon>Tracheophyta</taxon>
        <taxon>Spermatophyta</taxon>
        <taxon>Magnoliopsida</taxon>
        <taxon>eudicotyledons</taxon>
        <taxon>Gunneridae</taxon>
        <taxon>Pentapetalae</taxon>
        <taxon>rosids</taxon>
        <taxon>malvids</taxon>
        <taxon>Malvales</taxon>
        <taxon>Malvaceae</taxon>
        <taxon>Grewioideae</taxon>
        <taxon>Apeibeae</taxon>
        <taxon>Corchorus</taxon>
    </lineage>
</organism>
<name>A0A1R3L298_9ROSI</name>
<keyword evidence="2" id="KW-1185">Reference proteome</keyword>
<proteinExistence type="predicted"/>
<evidence type="ECO:0000313" key="1">
    <source>
        <dbReference type="EMBL" id="OMP13466.1"/>
    </source>
</evidence>
<evidence type="ECO:0000313" key="2">
    <source>
        <dbReference type="Proteomes" id="UP000187203"/>
    </source>
</evidence>
<dbReference type="Proteomes" id="UP000187203">
    <property type="component" value="Unassembled WGS sequence"/>
</dbReference>
<dbReference type="EMBL" id="AWUE01004216">
    <property type="protein sequence ID" value="OMP13466.1"/>
    <property type="molecule type" value="Genomic_DNA"/>
</dbReference>
<dbReference type="AlphaFoldDB" id="A0A1R3L298"/>
<reference evidence="2" key="1">
    <citation type="submission" date="2013-09" db="EMBL/GenBank/DDBJ databases">
        <title>Corchorus olitorius genome sequencing.</title>
        <authorList>
            <person name="Alam M."/>
            <person name="Haque M.S."/>
            <person name="Islam M.S."/>
            <person name="Emdad E.M."/>
            <person name="Islam M.M."/>
            <person name="Ahmed B."/>
            <person name="Halim A."/>
            <person name="Hossen Q.M.M."/>
            <person name="Hossain M.Z."/>
            <person name="Ahmed R."/>
            <person name="Khan M.M."/>
            <person name="Islam R."/>
            <person name="Rashid M.M."/>
            <person name="Khan S.A."/>
            <person name="Rahman M.S."/>
            <person name="Alam M."/>
            <person name="Yahiya A.S."/>
            <person name="Khan M.S."/>
            <person name="Azam M.S."/>
            <person name="Haque T."/>
            <person name="Lashkar M.Z.H."/>
            <person name="Akhand A.I."/>
            <person name="Morshed G."/>
            <person name="Roy S."/>
            <person name="Uddin K.S."/>
            <person name="Rabeya T."/>
            <person name="Hossain A.S."/>
            <person name="Chowdhury A."/>
            <person name="Snigdha A.R."/>
            <person name="Mortoza M.S."/>
            <person name="Matin S.A."/>
            <person name="Hoque S.M.E."/>
            <person name="Islam M.K."/>
            <person name="Roy D.K."/>
            <person name="Haider R."/>
            <person name="Moosa M.M."/>
            <person name="Elias S.M."/>
            <person name="Hasan A.M."/>
            <person name="Jahan S."/>
            <person name="Shafiuddin M."/>
            <person name="Mahmood N."/>
            <person name="Shommy N.S."/>
        </authorList>
    </citation>
    <scope>NUCLEOTIDE SEQUENCE [LARGE SCALE GENOMIC DNA]</scope>
    <source>
        <strain evidence="2">cv. O-4</strain>
    </source>
</reference>
<gene>
    <name evidence="1" type="ORF">COLO4_01631</name>
</gene>
<accession>A0A1R3L298</accession>
<comment type="caution">
    <text evidence="1">The sequence shown here is derived from an EMBL/GenBank/DDBJ whole genome shotgun (WGS) entry which is preliminary data.</text>
</comment>
<sequence>MPARVGVREFAEARVIFQLLLWERQIFLCIPPPSPVTLSLSIASARSSDESSSIPPRVIRLFEGMKAQPELPTAAI</sequence>
<protein>
    <submittedName>
        <fullName evidence="1">Uncharacterized protein</fullName>
    </submittedName>
</protein>